<dbReference type="EMBL" id="JASBNA010000005">
    <property type="protein sequence ID" value="KAK7691707.1"/>
    <property type="molecule type" value="Genomic_DNA"/>
</dbReference>
<dbReference type="Proteomes" id="UP001385951">
    <property type="component" value="Unassembled WGS sequence"/>
</dbReference>
<name>A0AAW0GP77_9APHY</name>
<reference evidence="1 2" key="1">
    <citation type="submission" date="2022-09" db="EMBL/GenBank/DDBJ databases">
        <authorList>
            <person name="Palmer J.M."/>
        </authorList>
    </citation>
    <scope>NUCLEOTIDE SEQUENCE [LARGE SCALE GENOMIC DNA]</scope>
    <source>
        <strain evidence="1 2">DSM 7382</strain>
    </source>
</reference>
<evidence type="ECO:0000313" key="2">
    <source>
        <dbReference type="Proteomes" id="UP001385951"/>
    </source>
</evidence>
<keyword evidence="2" id="KW-1185">Reference proteome</keyword>
<gene>
    <name evidence="1" type="ORF">QCA50_005107</name>
</gene>
<protein>
    <submittedName>
        <fullName evidence="1">Uncharacterized protein</fullName>
    </submittedName>
</protein>
<organism evidence="1 2">
    <name type="scientific">Cerrena zonata</name>
    <dbReference type="NCBI Taxonomy" id="2478898"/>
    <lineage>
        <taxon>Eukaryota</taxon>
        <taxon>Fungi</taxon>
        <taxon>Dikarya</taxon>
        <taxon>Basidiomycota</taxon>
        <taxon>Agaricomycotina</taxon>
        <taxon>Agaricomycetes</taxon>
        <taxon>Polyporales</taxon>
        <taxon>Cerrenaceae</taxon>
        <taxon>Cerrena</taxon>
    </lineage>
</organism>
<proteinExistence type="predicted"/>
<accession>A0AAW0GP77</accession>
<comment type="caution">
    <text evidence="1">The sequence shown here is derived from an EMBL/GenBank/DDBJ whole genome shotgun (WGS) entry which is preliminary data.</text>
</comment>
<dbReference type="AlphaFoldDB" id="A0AAW0GP77"/>
<sequence length="247" mass="28557">MWVLSGYLMSPPRTLLSGSTIVPIPPHHIMDPFGTAVTAFDFTNTVLRRIIQYCSDVTGAETEAHQLREYLALELESLNRMEVLYRRLIEHPPSHSTESLRELEKFFKEGSLPGRPGNLHKELKELIGWLDNQTTTRGRNRLDRFLCKIVLQEQHGLGEGEGMSLLQRLKWPILGKKKIQQFIPKFVQRRDHLMFALTITQSHREVDILEGMERLTDKVEHMLDHHGCSRCIFYAHHQTLNCLRGVG</sequence>
<evidence type="ECO:0000313" key="1">
    <source>
        <dbReference type="EMBL" id="KAK7691707.1"/>
    </source>
</evidence>